<comment type="caution">
    <text evidence="11">The sequence shown here is derived from an EMBL/GenBank/DDBJ whole genome shotgun (WGS) entry which is preliminary data.</text>
</comment>
<feature type="binding site" evidence="8">
    <location>
        <position position="250"/>
    </location>
    <ligand>
        <name>ATP</name>
        <dbReference type="ChEBI" id="CHEBI:30616"/>
    </ligand>
</feature>
<keyword evidence="12" id="KW-1185">Reference proteome</keyword>
<evidence type="ECO:0000256" key="2">
    <source>
        <dbReference type="ARBA" id="ARBA00022741"/>
    </source>
</evidence>
<comment type="subunit">
    <text evidence="8">Homodimer.</text>
</comment>
<evidence type="ECO:0000259" key="10">
    <source>
        <dbReference type="Pfam" id="PF22421"/>
    </source>
</evidence>
<dbReference type="GO" id="GO:0005524">
    <property type="term" value="F:ATP binding"/>
    <property type="evidence" value="ECO:0007669"/>
    <property type="project" value="UniProtKB-UniRule"/>
</dbReference>
<reference evidence="11 12" key="1">
    <citation type="journal article" date="2014" name="Int. J. Syst. Evol. Microbiol.">
        <title>Complete genome sequence of Corynebacterium casei LMG S-19264T (=DSM 44701T), isolated from a smear-ripened cheese.</title>
        <authorList>
            <consortium name="US DOE Joint Genome Institute (JGI-PGF)"/>
            <person name="Walter F."/>
            <person name="Albersmeier A."/>
            <person name="Kalinowski J."/>
            <person name="Ruckert C."/>
        </authorList>
    </citation>
    <scope>NUCLEOTIDE SEQUENCE [LARGE SCALE GENOMIC DNA]</scope>
    <source>
        <strain evidence="11 12">KCTC 23968</strain>
    </source>
</reference>
<dbReference type="GO" id="GO:0005829">
    <property type="term" value="C:cytosol"/>
    <property type="evidence" value="ECO:0007669"/>
    <property type="project" value="TreeGrafter"/>
</dbReference>
<keyword evidence="3 8" id="KW-0067">ATP-binding</keyword>
<comment type="function">
    <text evidence="8">Catalyzes the attachment of tyrosine to tRNA(Tyr) in a two-step reaction: tyrosine is first activated by ATP to form Tyr-AMP and then transferred to the acceptor end of tRNA(Tyr).</text>
</comment>
<evidence type="ECO:0000313" key="11">
    <source>
        <dbReference type="EMBL" id="GGX59221.1"/>
    </source>
</evidence>
<dbReference type="GO" id="GO:0004831">
    <property type="term" value="F:tyrosine-tRNA ligase activity"/>
    <property type="evidence" value="ECO:0007669"/>
    <property type="project" value="UniProtKB-UniRule"/>
</dbReference>
<evidence type="ECO:0000256" key="7">
    <source>
        <dbReference type="ARBA" id="ARBA00048248"/>
    </source>
</evidence>
<comment type="subcellular location">
    <subcellularLocation>
        <location evidence="8">Cytoplasm</location>
    </subcellularLocation>
</comment>
<feature type="binding site" evidence="8">
    <location>
        <position position="187"/>
    </location>
    <ligand>
        <name>L-tyrosine</name>
        <dbReference type="ChEBI" id="CHEBI:58315"/>
    </ligand>
</feature>
<dbReference type="EMBL" id="BMYV01000001">
    <property type="protein sequence ID" value="GGX59221.1"/>
    <property type="molecule type" value="Genomic_DNA"/>
</dbReference>
<dbReference type="Gene3D" id="1.10.240.10">
    <property type="entry name" value="Tyrosyl-Transfer RNA Synthetase"/>
    <property type="match status" value="1"/>
</dbReference>
<evidence type="ECO:0000256" key="5">
    <source>
        <dbReference type="ARBA" id="ARBA00022917"/>
    </source>
</evidence>
<dbReference type="PROSITE" id="PS50889">
    <property type="entry name" value="S4"/>
    <property type="match status" value="1"/>
</dbReference>
<dbReference type="Gene3D" id="3.10.290.10">
    <property type="entry name" value="RNA-binding S4 domain"/>
    <property type="match status" value="1"/>
</dbReference>
<keyword evidence="2 8" id="KW-0547">Nucleotide-binding</keyword>
<dbReference type="InterPro" id="IPR024107">
    <property type="entry name" value="Tyr-tRNA-ligase_bac_1"/>
</dbReference>
<dbReference type="InterPro" id="IPR036986">
    <property type="entry name" value="S4_RNA-bd_sf"/>
</dbReference>
<dbReference type="SUPFAM" id="SSF52374">
    <property type="entry name" value="Nucleotidylyl transferase"/>
    <property type="match status" value="1"/>
</dbReference>
<keyword evidence="8" id="KW-0963">Cytoplasm</keyword>
<accession>A0A918KD42</accession>
<name>A0A918KD42_9PROT</name>
<feature type="short sequence motif" description="'HIGH' region" evidence="8">
    <location>
        <begin position="56"/>
        <end position="65"/>
    </location>
</feature>
<dbReference type="InterPro" id="IPR002305">
    <property type="entry name" value="aa-tRNA-synth_Ic"/>
</dbReference>
<evidence type="ECO:0000256" key="1">
    <source>
        <dbReference type="ARBA" id="ARBA00022598"/>
    </source>
</evidence>
<dbReference type="InterPro" id="IPR024088">
    <property type="entry name" value="Tyr-tRNA-ligase_bac-type"/>
</dbReference>
<dbReference type="CDD" id="cd00805">
    <property type="entry name" value="TyrRS_core"/>
    <property type="match status" value="1"/>
</dbReference>
<dbReference type="PRINTS" id="PR01040">
    <property type="entry name" value="TRNASYNTHTYR"/>
</dbReference>
<feature type="binding site" evidence="8">
    <location>
        <position position="191"/>
    </location>
    <ligand>
        <name>L-tyrosine</name>
        <dbReference type="ChEBI" id="CHEBI:58315"/>
    </ligand>
</feature>
<dbReference type="SUPFAM" id="SSF55174">
    <property type="entry name" value="Alpha-L RNA-binding motif"/>
    <property type="match status" value="1"/>
</dbReference>
<dbReference type="GO" id="GO:0006437">
    <property type="term" value="P:tyrosyl-tRNA aminoacylation"/>
    <property type="evidence" value="ECO:0007669"/>
    <property type="project" value="UniProtKB-UniRule"/>
</dbReference>
<evidence type="ECO:0000256" key="9">
    <source>
        <dbReference type="PROSITE-ProRule" id="PRU00182"/>
    </source>
</evidence>
<dbReference type="Proteomes" id="UP000600865">
    <property type="component" value="Unassembled WGS sequence"/>
</dbReference>
<organism evidence="11 12">
    <name type="scientific">Litorimonas cladophorae</name>
    <dbReference type="NCBI Taxonomy" id="1220491"/>
    <lineage>
        <taxon>Bacteria</taxon>
        <taxon>Pseudomonadati</taxon>
        <taxon>Pseudomonadota</taxon>
        <taxon>Alphaproteobacteria</taxon>
        <taxon>Maricaulales</taxon>
        <taxon>Robiginitomaculaceae</taxon>
    </lineage>
</organism>
<gene>
    <name evidence="8 11" type="primary">tyrS</name>
    <name evidence="11" type="ORF">GCM10011309_06040</name>
</gene>
<evidence type="ECO:0000256" key="8">
    <source>
        <dbReference type="HAMAP-Rule" id="MF_02006"/>
    </source>
</evidence>
<dbReference type="InterPro" id="IPR002307">
    <property type="entry name" value="Tyr-tRNA-ligase"/>
</dbReference>
<dbReference type="EC" id="6.1.1.1" evidence="8"/>
<evidence type="ECO:0000256" key="6">
    <source>
        <dbReference type="ARBA" id="ARBA00023146"/>
    </source>
</evidence>
<comment type="similarity">
    <text evidence="8">Belongs to the class-I aminoacyl-tRNA synthetase family. TyrS type 1 subfamily.</text>
</comment>
<feature type="binding site" evidence="8">
    <location>
        <position position="51"/>
    </location>
    <ligand>
        <name>L-tyrosine</name>
        <dbReference type="ChEBI" id="CHEBI:58315"/>
    </ligand>
</feature>
<feature type="domain" description="Tyrosine--tRNA ligase SYY-like C-terminal" evidence="10">
    <location>
        <begin position="349"/>
        <end position="429"/>
    </location>
</feature>
<dbReference type="CDD" id="cd00165">
    <property type="entry name" value="S4"/>
    <property type="match status" value="1"/>
</dbReference>
<evidence type="ECO:0000256" key="4">
    <source>
        <dbReference type="ARBA" id="ARBA00022884"/>
    </source>
</evidence>
<keyword evidence="5 8" id="KW-0648">Protein biosynthesis</keyword>
<dbReference type="HAMAP" id="MF_02006">
    <property type="entry name" value="Tyr_tRNA_synth_type1"/>
    <property type="match status" value="1"/>
</dbReference>
<keyword evidence="6 8" id="KW-0030">Aminoacyl-tRNA synthetase</keyword>
<proteinExistence type="inferred from homology"/>
<dbReference type="PANTHER" id="PTHR11766">
    <property type="entry name" value="TYROSYL-TRNA SYNTHETASE"/>
    <property type="match status" value="1"/>
</dbReference>
<evidence type="ECO:0000256" key="3">
    <source>
        <dbReference type="ARBA" id="ARBA00022840"/>
    </source>
</evidence>
<dbReference type="Gene3D" id="3.40.50.620">
    <property type="entry name" value="HUPs"/>
    <property type="match status" value="1"/>
</dbReference>
<keyword evidence="1 8" id="KW-0436">Ligase</keyword>
<dbReference type="Pfam" id="PF00579">
    <property type="entry name" value="tRNA-synt_1b"/>
    <property type="match status" value="1"/>
</dbReference>
<dbReference type="PANTHER" id="PTHR11766:SF0">
    <property type="entry name" value="TYROSINE--TRNA LIGASE, MITOCHONDRIAL"/>
    <property type="match status" value="1"/>
</dbReference>
<evidence type="ECO:0000313" key="12">
    <source>
        <dbReference type="Proteomes" id="UP000600865"/>
    </source>
</evidence>
<comment type="catalytic activity">
    <reaction evidence="7 8">
        <text>tRNA(Tyr) + L-tyrosine + ATP = L-tyrosyl-tRNA(Tyr) + AMP + diphosphate + H(+)</text>
        <dbReference type="Rhea" id="RHEA:10220"/>
        <dbReference type="Rhea" id="RHEA-COMP:9706"/>
        <dbReference type="Rhea" id="RHEA-COMP:9707"/>
        <dbReference type="ChEBI" id="CHEBI:15378"/>
        <dbReference type="ChEBI" id="CHEBI:30616"/>
        <dbReference type="ChEBI" id="CHEBI:33019"/>
        <dbReference type="ChEBI" id="CHEBI:58315"/>
        <dbReference type="ChEBI" id="CHEBI:78442"/>
        <dbReference type="ChEBI" id="CHEBI:78536"/>
        <dbReference type="ChEBI" id="CHEBI:456215"/>
        <dbReference type="EC" id="6.1.1.1"/>
    </reaction>
</comment>
<dbReference type="Pfam" id="PF22421">
    <property type="entry name" value="SYY_C-terminal"/>
    <property type="match status" value="1"/>
</dbReference>
<dbReference type="InterPro" id="IPR014729">
    <property type="entry name" value="Rossmann-like_a/b/a_fold"/>
</dbReference>
<dbReference type="AlphaFoldDB" id="A0A918KD42"/>
<protein>
    <recommendedName>
        <fullName evidence="8">Tyrosine--tRNA ligase</fullName>
        <ecNumber evidence="8">6.1.1.1</ecNumber>
    </recommendedName>
    <alternativeName>
        <fullName evidence="8">Tyrosyl-tRNA synthetase</fullName>
        <shortName evidence="8">TyrRS</shortName>
    </alternativeName>
</protein>
<dbReference type="NCBIfam" id="TIGR00234">
    <property type="entry name" value="tyrS"/>
    <property type="match status" value="1"/>
</dbReference>
<keyword evidence="4 9" id="KW-0694">RNA-binding</keyword>
<dbReference type="GO" id="GO:0003723">
    <property type="term" value="F:RNA binding"/>
    <property type="evidence" value="ECO:0007669"/>
    <property type="project" value="UniProtKB-KW"/>
</dbReference>
<sequence>MTRLSRSLEAENMTNYASKFMQTLVGRGFLYQCTDEAGLDKLAATNKLTGYIGFDCTAPSLHVGSLVQIMMLRHLQQSGGTPIVLLGGGTTKIGDPSGKDKSRQMLTQEQIDANKAGIRRVFAQFLSFEGENAAIMVDNDDWLAKLGYLEFLRLVGTEFTINRMVTMETVKRRLENEQPMTFLEFNYPLLQSYDFVELFRRHNCRLQLGGSDQWGNITTGVDLTRRLEGGECYGFTTPLITTASGGKMGKTADGAVWLNGDPSLGENFTRSPYEYWQFWRNTEDADVGKFLRLFTDLTEDEVLNLEALKGADINKAKIALANAATALLHGEAAAKASESTAQQTFVSGQTAAGLPSVDVTKAELEAMGILTAATTVGLAGSNGEARRHIKQGALKLNDVKIDSHELSLSASDIIDGVVKISVGKKKHALLKVTDA</sequence>
<feature type="short sequence motif" description="'KMSKS' region" evidence="8">
    <location>
        <begin position="247"/>
        <end position="251"/>
    </location>
</feature>
<dbReference type="InterPro" id="IPR054608">
    <property type="entry name" value="SYY-like_C"/>
</dbReference>